<dbReference type="PANTHER" id="PTHR24177">
    <property type="entry name" value="CASKIN"/>
    <property type="match status" value="1"/>
</dbReference>
<dbReference type="PANTHER" id="PTHR24177:SF329">
    <property type="entry name" value="ANKYRIN REPEAT PROTEIN"/>
    <property type="match status" value="1"/>
</dbReference>
<keyword evidence="2" id="KW-0472">Membrane</keyword>
<dbReference type="SMART" id="SM00248">
    <property type="entry name" value="ANK"/>
    <property type="match status" value="6"/>
</dbReference>
<feature type="transmembrane region" description="Helical" evidence="2">
    <location>
        <begin position="670"/>
        <end position="696"/>
    </location>
</feature>
<dbReference type="InterPro" id="IPR025314">
    <property type="entry name" value="DUF4219"/>
</dbReference>
<evidence type="ECO:0000313" key="4">
    <source>
        <dbReference type="EMBL" id="RVW61747.1"/>
    </source>
</evidence>
<feature type="transmembrane region" description="Helical" evidence="2">
    <location>
        <begin position="703"/>
        <end position="724"/>
    </location>
</feature>
<comment type="caution">
    <text evidence="4">The sequence shown here is derived from an EMBL/GenBank/DDBJ whole genome shotgun (WGS) entry which is preliminary data.</text>
</comment>
<dbReference type="SUPFAM" id="SSF48403">
    <property type="entry name" value="Ankyrin repeat"/>
    <property type="match status" value="1"/>
</dbReference>
<evidence type="ECO:0000256" key="2">
    <source>
        <dbReference type="SAM" id="Phobius"/>
    </source>
</evidence>
<feature type="transmembrane region" description="Helical" evidence="2">
    <location>
        <begin position="627"/>
        <end position="650"/>
    </location>
</feature>
<evidence type="ECO:0000259" key="3">
    <source>
        <dbReference type="Pfam" id="PF13961"/>
    </source>
</evidence>
<dbReference type="InterPro" id="IPR002110">
    <property type="entry name" value="Ankyrin_rpt"/>
</dbReference>
<dbReference type="InterPro" id="IPR036770">
    <property type="entry name" value="Ankyrin_rpt-contain_sf"/>
</dbReference>
<gene>
    <name evidence="4" type="ORF">CK203_065423</name>
</gene>
<dbReference type="PROSITE" id="PS50088">
    <property type="entry name" value="ANK_REPEAT"/>
    <property type="match status" value="1"/>
</dbReference>
<dbReference type="PROSITE" id="PS50297">
    <property type="entry name" value="ANK_REP_REGION"/>
    <property type="match status" value="1"/>
</dbReference>
<keyword evidence="2" id="KW-0812">Transmembrane</keyword>
<organism evidence="4 5">
    <name type="scientific">Vitis vinifera</name>
    <name type="common">Grape</name>
    <dbReference type="NCBI Taxonomy" id="29760"/>
    <lineage>
        <taxon>Eukaryota</taxon>
        <taxon>Viridiplantae</taxon>
        <taxon>Streptophyta</taxon>
        <taxon>Embryophyta</taxon>
        <taxon>Tracheophyta</taxon>
        <taxon>Spermatophyta</taxon>
        <taxon>Magnoliopsida</taxon>
        <taxon>eudicotyledons</taxon>
        <taxon>Gunneridae</taxon>
        <taxon>Pentapetalae</taxon>
        <taxon>rosids</taxon>
        <taxon>Vitales</taxon>
        <taxon>Vitaceae</taxon>
        <taxon>Viteae</taxon>
        <taxon>Vitis</taxon>
    </lineage>
</organism>
<feature type="domain" description="DUF4219" evidence="3">
    <location>
        <begin position="48"/>
        <end position="73"/>
    </location>
</feature>
<name>A0A438FP58_VITVI</name>
<evidence type="ECO:0000313" key="5">
    <source>
        <dbReference type="Proteomes" id="UP000288805"/>
    </source>
</evidence>
<dbReference type="Gene3D" id="1.25.40.20">
    <property type="entry name" value="Ankyrin repeat-containing domain"/>
    <property type="match status" value="1"/>
</dbReference>
<reference evidence="4 5" key="1">
    <citation type="journal article" date="2018" name="PLoS Genet.">
        <title>Population sequencing reveals clonal diversity and ancestral inbreeding in the grapevine cultivar Chardonnay.</title>
        <authorList>
            <person name="Roach M.J."/>
            <person name="Johnson D.L."/>
            <person name="Bohlmann J."/>
            <person name="van Vuuren H.J."/>
            <person name="Jones S.J."/>
            <person name="Pretorius I.S."/>
            <person name="Schmidt S.A."/>
            <person name="Borneman A.R."/>
        </authorList>
    </citation>
    <scope>NUCLEOTIDE SEQUENCE [LARGE SCALE GENOMIC DNA]</scope>
    <source>
        <strain evidence="5">cv. Chardonnay</strain>
        <tissue evidence="4">Leaf</tissue>
    </source>
</reference>
<keyword evidence="2" id="KW-1133">Transmembrane helix</keyword>
<proteinExistence type="predicted"/>
<dbReference type="Proteomes" id="UP000288805">
    <property type="component" value="Unassembled WGS sequence"/>
</dbReference>
<feature type="repeat" description="ANK" evidence="1">
    <location>
        <begin position="174"/>
        <end position="206"/>
    </location>
</feature>
<evidence type="ECO:0000256" key="1">
    <source>
        <dbReference type="PROSITE-ProRule" id="PRU00023"/>
    </source>
</evidence>
<dbReference type="Pfam" id="PF12796">
    <property type="entry name" value="Ank_2"/>
    <property type="match status" value="1"/>
</dbReference>
<keyword evidence="1" id="KW-0040">ANK repeat</keyword>
<accession>A0A438FP58</accession>
<dbReference type="Pfam" id="PF13961">
    <property type="entry name" value="DUF4219"/>
    <property type="match status" value="1"/>
</dbReference>
<sequence length="772" mass="86222">MAVEGVAPNMMQFGPAIIVPNNSGDGFPRMTPAIIPTVVPTTIVREVLTESNYENWSTCVKWYLVGQDLWEVCQTKTFLMKQKIQKHFQFGKRRMPWLYMLFKFHAKRAKPTFCFDPKVSGIDERSPAASASTGNVDFSQYQGLIKALNRGRWYDIESFFNTNPGTVSSKISPKGETALHIAARAGHVKVVEELVKKLSPVDLKQKENNGGHTPLSLAAMNGFKEIAQCMIEKNTELTSILDKDGSLPVVRACNRGRKEVTRLLYNYTPPKELGPKKGEGKNGATLLGYCIATKFLDLALDILEKHPSLAVTFNKDGVSPCIYWVKSLLCSRVEVSFGFGSVGSTHNAPKARFTSCWILEIDNWYPSASSSSSRRVDLFKDSALSRLSLSLISFQFLIMFFVCVFWASPLFDTLEQHLMHEKNTTLLKNTFPFGGIKNIHDQKLRHAQAIKLLGSICIELQNMKVDVLGFQVNQAVFQAVKRGNVEFVTEMIKSIPELAWSRDINGRNIFFIAILNRQEKIFNLLHGLTDAQKMKVISPLDRFGNSMLHLVAMLAPSEQLDGIPGAALQMQRELQWFKEVESIVPPLFKDLINSDGKKASEVFSQQHADLVKEGEKWMKEIATASSFVAALIVTIMFAAAFTIPGVLMFLGILTSQYAENKFLTRLPKKLIFGLSLLFISIAAMMIAFCSAIAILLKNSSIEGVMIPIISLASVPVITFALLQFPLFHTFASSHVGQASSTGKYNMSFISLFNNMFYFKVHVRNTPVLLMPI</sequence>
<protein>
    <recommendedName>
        <fullName evidence="3">DUF4219 domain-containing protein</fullName>
    </recommendedName>
</protein>
<dbReference type="AlphaFoldDB" id="A0A438FP58"/>
<feature type="transmembrane region" description="Helical" evidence="2">
    <location>
        <begin position="387"/>
        <end position="411"/>
    </location>
</feature>
<dbReference type="EMBL" id="QGNW01000809">
    <property type="protein sequence ID" value="RVW61747.1"/>
    <property type="molecule type" value="Genomic_DNA"/>
</dbReference>